<accession>A0A0G0XGV1</accession>
<evidence type="ECO:0000313" key="1">
    <source>
        <dbReference type="EMBL" id="KKS24105.1"/>
    </source>
</evidence>
<dbReference type="AlphaFoldDB" id="A0A0G0XGV1"/>
<comment type="caution">
    <text evidence="1">The sequence shown here is derived from an EMBL/GenBank/DDBJ whole genome shotgun (WGS) entry which is preliminary data.</text>
</comment>
<organism evidence="1 2">
    <name type="scientific">Candidatus Nomurabacteria bacterium GW2011_GWC2_41_8</name>
    <dbReference type="NCBI Taxonomy" id="1618755"/>
    <lineage>
        <taxon>Bacteria</taxon>
        <taxon>Candidatus Nomuraibacteriota</taxon>
    </lineage>
</organism>
<evidence type="ECO:0000313" key="2">
    <source>
        <dbReference type="Proteomes" id="UP000033949"/>
    </source>
</evidence>
<dbReference type="EMBL" id="LCCC01000011">
    <property type="protein sequence ID" value="KKS24105.1"/>
    <property type="molecule type" value="Genomic_DNA"/>
</dbReference>
<dbReference type="Proteomes" id="UP000033949">
    <property type="component" value="Unassembled WGS sequence"/>
</dbReference>
<gene>
    <name evidence="1" type="ORF">UU82_C0011G0001</name>
</gene>
<name>A0A0G0XGV1_9BACT</name>
<protein>
    <submittedName>
        <fullName evidence="1">Uncharacterized protein</fullName>
    </submittedName>
</protein>
<sequence length="209" mass="23020">MTLDDANRGGRLVRIYSVVDLAGIVAEEDARRALELKDTEATTRKAAIAQKRTADAPLPAPGAPTTSAAIHASSNIDFGPVPPPLRDLDFSWFHFQDEGRCFLLSSLPVGLPDSQCFPLIRLLKNRVDYAPGLTQAEWLERSSLHPTFTESTTLLSGPEFEAVVNAAAAYRPTDADEQRVLSNLRGYVRVDLFSRILTRSFIRYGMIST</sequence>
<feature type="non-terminal residue" evidence="1">
    <location>
        <position position="209"/>
    </location>
</feature>
<reference evidence="1 2" key="1">
    <citation type="journal article" date="2015" name="Nature">
        <title>rRNA introns, odd ribosomes, and small enigmatic genomes across a large radiation of phyla.</title>
        <authorList>
            <person name="Brown C.T."/>
            <person name="Hug L.A."/>
            <person name="Thomas B.C."/>
            <person name="Sharon I."/>
            <person name="Castelle C.J."/>
            <person name="Singh A."/>
            <person name="Wilkins M.J."/>
            <person name="Williams K.H."/>
            <person name="Banfield J.F."/>
        </authorList>
    </citation>
    <scope>NUCLEOTIDE SEQUENCE [LARGE SCALE GENOMIC DNA]</scope>
</reference>
<proteinExistence type="predicted"/>